<comment type="caution">
    <text evidence="19">Lacks conserved residue(s) required for the propagation of feature annotation.</text>
</comment>
<evidence type="ECO:0000256" key="9">
    <source>
        <dbReference type="ARBA" id="ARBA00022989"/>
    </source>
</evidence>
<dbReference type="PANTHER" id="PTHR13038:SF10">
    <property type="entry name" value="AUTOPHAGY-RELATED PROTEIN 9"/>
    <property type="match status" value="1"/>
</dbReference>
<evidence type="ECO:0000256" key="5">
    <source>
        <dbReference type="ARBA" id="ARBA00006185"/>
    </source>
</evidence>
<dbReference type="GO" id="GO:0000139">
    <property type="term" value="C:Golgi membrane"/>
    <property type="evidence" value="ECO:0007669"/>
    <property type="project" value="UniProtKB-SubCell"/>
</dbReference>
<dbReference type="GO" id="GO:0006869">
    <property type="term" value="P:lipid transport"/>
    <property type="evidence" value="ECO:0007669"/>
    <property type="project" value="UniProtKB-KW"/>
</dbReference>
<keyword evidence="8 19" id="KW-0812">Transmembrane</keyword>
<dbReference type="GO" id="GO:0061709">
    <property type="term" value="P:reticulophagy"/>
    <property type="evidence" value="ECO:0007669"/>
    <property type="project" value="TreeGrafter"/>
</dbReference>
<keyword evidence="9 19" id="KW-1133">Transmembrane helix</keyword>
<dbReference type="GO" id="GO:0034727">
    <property type="term" value="P:piecemeal microautophagy of the nucleus"/>
    <property type="evidence" value="ECO:0007669"/>
    <property type="project" value="TreeGrafter"/>
</dbReference>
<evidence type="ECO:0000256" key="12">
    <source>
        <dbReference type="ARBA" id="ARBA00023055"/>
    </source>
</evidence>
<dbReference type="PANTHER" id="PTHR13038">
    <property type="entry name" value="APG9 AUTOPHAGY 9"/>
    <property type="match status" value="1"/>
</dbReference>
<comment type="similarity">
    <text evidence="5 19">Belongs to the ATG9 family.</text>
</comment>
<dbReference type="GO" id="GO:0005776">
    <property type="term" value="C:autophagosome"/>
    <property type="evidence" value="ECO:0007669"/>
    <property type="project" value="TreeGrafter"/>
</dbReference>
<feature type="compositionally biased region" description="Acidic residues" evidence="20">
    <location>
        <begin position="36"/>
        <end position="47"/>
    </location>
</feature>
<dbReference type="GO" id="GO:0030659">
    <property type="term" value="C:cytoplasmic vesicle membrane"/>
    <property type="evidence" value="ECO:0007669"/>
    <property type="project" value="UniProtKB-SubCell"/>
</dbReference>
<proteinExistence type="inferred from homology"/>
<comment type="catalytic activity">
    <reaction evidence="17">
        <text>a 1,2-diacyl-sn-glycero-3-phospho-(1D-myo-inositol-3-phosphate)(in) = a 1,2-diacyl-sn-glycero-3-phospho-(1D-myo-inositol-3-phosphate)(out)</text>
        <dbReference type="Rhea" id="RHEA:67920"/>
        <dbReference type="ChEBI" id="CHEBI:58088"/>
    </reaction>
</comment>
<feature type="compositionally biased region" description="Basic and acidic residues" evidence="20">
    <location>
        <begin position="23"/>
        <end position="35"/>
    </location>
</feature>
<reference evidence="23" key="2">
    <citation type="submission" date="2020-04" db="EMBL/GenBank/DDBJ databases">
        <authorList>
            <consortium name="NCBI Genome Project"/>
        </authorList>
    </citation>
    <scope>NUCLEOTIDE SEQUENCE</scope>
    <source>
        <strain evidence="23">CBS 781.70</strain>
    </source>
</reference>
<dbReference type="EMBL" id="ML975176">
    <property type="protein sequence ID" value="KAF1808999.1"/>
    <property type="molecule type" value="Genomic_DNA"/>
</dbReference>
<protein>
    <recommendedName>
        <fullName evidence="6 19">Autophagy-related protein 9</fullName>
    </recommendedName>
</protein>
<feature type="compositionally biased region" description="Polar residues" evidence="20">
    <location>
        <begin position="166"/>
        <end position="176"/>
    </location>
</feature>
<gene>
    <name evidence="21 23" type="ORF">P152DRAFT_484941</name>
</gene>
<evidence type="ECO:0000256" key="4">
    <source>
        <dbReference type="ARBA" id="ARBA00004653"/>
    </source>
</evidence>
<evidence type="ECO:0000256" key="15">
    <source>
        <dbReference type="ARBA" id="ARBA00024479"/>
    </source>
</evidence>
<evidence type="ECO:0000256" key="8">
    <source>
        <dbReference type="ARBA" id="ARBA00022692"/>
    </source>
</evidence>
<dbReference type="OrthoDB" id="2020634at2759"/>
<feature type="region of interest" description="Disordered" evidence="20">
    <location>
        <begin position="764"/>
        <end position="897"/>
    </location>
</feature>
<feature type="transmembrane region" description="Helical" evidence="19">
    <location>
        <begin position="289"/>
        <end position="311"/>
    </location>
</feature>
<dbReference type="GO" id="GO:0005789">
    <property type="term" value="C:endoplasmic reticulum membrane"/>
    <property type="evidence" value="ECO:0007669"/>
    <property type="project" value="UniProtKB-SubCell"/>
</dbReference>
<comment type="catalytic activity">
    <reaction evidence="18">
        <text>a 1,2-diacyl-sn-glycero-3-phosphocholine(in) = a 1,2-diacyl-sn-glycero-3-phosphocholine(out)</text>
        <dbReference type="Rhea" id="RHEA:38571"/>
        <dbReference type="ChEBI" id="CHEBI:57643"/>
    </reaction>
</comment>
<dbReference type="RefSeq" id="XP_033530630.1">
    <property type="nucleotide sequence ID" value="XM_033682030.1"/>
</dbReference>
<keyword evidence="11" id="KW-0333">Golgi apparatus</keyword>
<keyword evidence="12 19" id="KW-0445">Lipid transport</keyword>
<feature type="region of interest" description="Disordered" evidence="20">
    <location>
        <begin position="1"/>
        <end position="192"/>
    </location>
</feature>
<keyword evidence="10 19" id="KW-0072">Autophagy</keyword>
<feature type="transmembrane region" description="Helical" evidence="19">
    <location>
        <begin position="238"/>
        <end position="258"/>
    </location>
</feature>
<evidence type="ECO:0000256" key="20">
    <source>
        <dbReference type="SAM" id="MobiDB-lite"/>
    </source>
</evidence>
<dbReference type="GO" id="GO:0000422">
    <property type="term" value="P:autophagy of mitochondrion"/>
    <property type="evidence" value="ECO:0007669"/>
    <property type="project" value="TreeGrafter"/>
</dbReference>
<evidence type="ECO:0000313" key="23">
    <source>
        <dbReference type="RefSeq" id="XP_033530630.1"/>
    </source>
</evidence>
<evidence type="ECO:0000256" key="6">
    <source>
        <dbReference type="ARBA" id="ARBA00018074"/>
    </source>
</evidence>
<comment type="function">
    <text evidence="19">Phospholipid scramblase involved in autophagy. Cycles between the preautophagosomal structure/phagophore assembly site (PAS) and the cytoplasmic vesicle pool and supplies membrane for the growing autophagosome. Lipid scramblase activity plays a key role in preautophagosomal structure/phagophore assembly by distributing the phospholipids that arrive through ATG2 from the cytoplasmic to the luminal leaflet of the bilayer, thereby driving autophagosomal membrane expansion.</text>
</comment>
<name>A0A6G1FTJ7_9PEZI</name>
<keyword evidence="7 19" id="KW-0813">Transport</keyword>
<keyword evidence="14" id="KW-0968">Cytoplasmic vesicle</keyword>
<dbReference type="GO" id="GO:0034045">
    <property type="term" value="C:phagophore assembly site membrane"/>
    <property type="evidence" value="ECO:0007669"/>
    <property type="project" value="UniProtKB-SubCell"/>
</dbReference>
<reference evidence="23" key="3">
    <citation type="submission" date="2025-04" db="UniProtKB">
        <authorList>
            <consortium name="RefSeq"/>
        </authorList>
    </citation>
    <scope>IDENTIFICATION</scope>
    <source>
        <strain evidence="23">CBS 781.70</strain>
    </source>
</reference>
<evidence type="ECO:0000313" key="21">
    <source>
        <dbReference type="EMBL" id="KAF1808999.1"/>
    </source>
</evidence>
<evidence type="ECO:0000256" key="13">
    <source>
        <dbReference type="ARBA" id="ARBA00023136"/>
    </source>
</evidence>
<keyword evidence="22" id="KW-1185">Reference proteome</keyword>
<organism evidence="21">
    <name type="scientific">Eremomyces bilateralis CBS 781.70</name>
    <dbReference type="NCBI Taxonomy" id="1392243"/>
    <lineage>
        <taxon>Eukaryota</taxon>
        <taxon>Fungi</taxon>
        <taxon>Dikarya</taxon>
        <taxon>Ascomycota</taxon>
        <taxon>Pezizomycotina</taxon>
        <taxon>Dothideomycetes</taxon>
        <taxon>Dothideomycetes incertae sedis</taxon>
        <taxon>Eremomycetales</taxon>
        <taxon>Eremomycetaceae</taxon>
        <taxon>Eremomyces</taxon>
    </lineage>
</organism>
<evidence type="ECO:0000256" key="3">
    <source>
        <dbReference type="ARBA" id="ARBA00004511"/>
    </source>
</evidence>
<evidence type="ECO:0000256" key="14">
    <source>
        <dbReference type="ARBA" id="ARBA00023329"/>
    </source>
</evidence>
<feature type="compositionally biased region" description="Basic and acidic residues" evidence="20">
    <location>
        <begin position="59"/>
        <end position="84"/>
    </location>
</feature>
<evidence type="ECO:0000256" key="10">
    <source>
        <dbReference type="ARBA" id="ARBA00023006"/>
    </source>
</evidence>
<evidence type="ECO:0000256" key="19">
    <source>
        <dbReference type="RuleBase" id="RU364027"/>
    </source>
</evidence>
<evidence type="ECO:0000313" key="22">
    <source>
        <dbReference type="Proteomes" id="UP000504638"/>
    </source>
</evidence>
<dbReference type="Pfam" id="PF04109">
    <property type="entry name" value="ATG9"/>
    <property type="match status" value="1"/>
</dbReference>
<evidence type="ECO:0000256" key="7">
    <source>
        <dbReference type="ARBA" id="ARBA00022448"/>
    </source>
</evidence>
<comment type="subcellular location">
    <subcellularLocation>
        <location evidence="1">Cytoplasmic vesicle membrane</location>
        <topology evidence="1">Multi-pass membrane protein</topology>
    </subcellularLocation>
    <subcellularLocation>
        <location evidence="2">Endoplasmic reticulum membrane</location>
        <topology evidence="2">Multi-pass membrane protein</topology>
    </subcellularLocation>
    <subcellularLocation>
        <location evidence="4">Golgi apparatus membrane</location>
        <topology evidence="4">Multi-pass membrane protein</topology>
    </subcellularLocation>
    <subcellularLocation>
        <location evidence="3 19">Preautophagosomal structure membrane</location>
        <topology evidence="3 19">Multi-pass membrane protein</topology>
    </subcellularLocation>
</comment>
<evidence type="ECO:0000256" key="18">
    <source>
        <dbReference type="ARBA" id="ARBA00024631"/>
    </source>
</evidence>
<sequence length="919" mass="105594">MASNNVFSRLLPGQSHSASVYETMRRQEEEDRLSDVEDGDLAIDEENLGERFQAQDLEALLHEDTKDTTSAESSPELRHHDSPAPRRSSTRGADNKPPLDNVGFGRRPNRAVSRDDDDDEVPESLLLEGFNEHETGTRGRRRGQREQFADQTLPPPVTAPTNPTTKSQWRATQAQQRLHHPPSHAAQPPQRTQGMMITDPREKAMWKWSQVVNLDQFLERVYDYFCSHGMYSIILRQLLNLATGAFAFGFSTYLFMCIDYSKLAGSRSLDDVYVKHCVRRMPFLAHLTMWLFTAVWVYKLIQLIIGIPSLLEMHNFYHYLLDIPDRDIQTVSWQLVVERLMRLRDANPTTADNLTPHNRRYILRTQSKQRMDAHDIANRLMRRENYMIALFNKDILDLAVDIPFMGKYHIFTRTIQWNISLAILDFAFDPRGQIQPMFLSDRSRRDLIKALNTRFLVFGVLSIVSAPFLVFYNLVIFFFRNFTEYQRNPAELGSRIFSPIAEWKFREFNELGHLFERRKNLAYPYAVQYLNQFPKDRMAQLSRFITFVSGALFAVLFLATLFDSELFLGFELTTGRTALFYMGILGTIWGTARSGIPDEDIVLDPEYALTHVIYHTRYYPPSWHDKLHSDEVRKDFSTLYKLRIILFLEEAMSIIFAPYAMLYSLPKSSERIVDFFRESTIHVDGLGHVCSFAIFDFKKGSYQMGKGKDNPTDIDPIEFRDNYLATKDNKVMASYYGFMDNYGANQNRGHPVRTSRRHFVPPPVFPGMASSIMGGDGIRHRQSHHRTPRLGPTASHSGHPGSPLNSLLLDPHHQPHLRHSPRQSSTPTRHRLANQVPLERPDENEEQGLEERLAEHDMQRTASNDVDLGADLDSWQKDADSTDDETPSGVNQAGDGNTGVLGLLYQFQKAQTDGRGGNL</sequence>
<evidence type="ECO:0000256" key="1">
    <source>
        <dbReference type="ARBA" id="ARBA00004439"/>
    </source>
</evidence>
<keyword evidence="13 19" id="KW-0472">Membrane</keyword>
<evidence type="ECO:0000256" key="2">
    <source>
        <dbReference type="ARBA" id="ARBA00004477"/>
    </source>
</evidence>
<dbReference type="AlphaFoldDB" id="A0A6G1FTJ7"/>
<feature type="compositionally biased region" description="Basic and acidic residues" evidence="20">
    <location>
        <begin position="849"/>
        <end position="859"/>
    </location>
</feature>
<feature type="transmembrane region" description="Helical" evidence="19">
    <location>
        <begin position="455"/>
        <end position="479"/>
    </location>
</feature>
<comment type="catalytic activity">
    <reaction evidence="15">
        <text>a 1,2-diacyl-sn-glycero-3-phospho-L-serine(in) = a 1,2-diacyl-sn-glycero-3-phospho-L-serine(out)</text>
        <dbReference type="Rhea" id="RHEA:38663"/>
        <dbReference type="ChEBI" id="CHEBI:57262"/>
    </reaction>
</comment>
<evidence type="ECO:0000256" key="17">
    <source>
        <dbReference type="ARBA" id="ARBA00024621"/>
    </source>
</evidence>
<dbReference type="Proteomes" id="UP000504638">
    <property type="component" value="Unplaced"/>
</dbReference>
<feature type="transmembrane region" description="Helical" evidence="19">
    <location>
        <begin position="544"/>
        <end position="562"/>
    </location>
</feature>
<evidence type="ECO:0000256" key="11">
    <source>
        <dbReference type="ARBA" id="ARBA00023034"/>
    </source>
</evidence>
<dbReference type="GO" id="GO:0034497">
    <property type="term" value="P:protein localization to phagophore assembly site"/>
    <property type="evidence" value="ECO:0007669"/>
    <property type="project" value="TreeGrafter"/>
</dbReference>
<reference evidence="21 23" key="1">
    <citation type="submission" date="2020-01" db="EMBL/GenBank/DDBJ databases">
        <authorList>
            <consortium name="DOE Joint Genome Institute"/>
            <person name="Haridas S."/>
            <person name="Albert R."/>
            <person name="Binder M."/>
            <person name="Bloem J."/>
            <person name="Labutti K."/>
            <person name="Salamov A."/>
            <person name="Andreopoulos B."/>
            <person name="Baker S.E."/>
            <person name="Barry K."/>
            <person name="Bills G."/>
            <person name="Bluhm B.H."/>
            <person name="Cannon C."/>
            <person name="Castanera R."/>
            <person name="Culley D.E."/>
            <person name="Daum C."/>
            <person name="Ezra D."/>
            <person name="Gonzalez J.B."/>
            <person name="Henrissat B."/>
            <person name="Kuo A."/>
            <person name="Liang C."/>
            <person name="Lipzen A."/>
            <person name="Lutzoni F."/>
            <person name="Magnuson J."/>
            <person name="Mondo S."/>
            <person name="Nolan M."/>
            <person name="Ohm R."/>
            <person name="Pangilinan J."/>
            <person name="Park H.-J."/>
            <person name="Ramirez L."/>
            <person name="Alfaro M."/>
            <person name="Sun H."/>
            <person name="Tritt A."/>
            <person name="Yoshinaga Y."/>
            <person name="Zwiers L.-H."/>
            <person name="Turgeon B.G."/>
            <person name="Goodwin S.B."/>
            <person name="Spatafora J.W."/>
            <person name="Crous P.W."/>
            <person name="Grigoriev I.V."/>
        </authorList>
    </citation>
    <scope>NUCLEOTIDE SEQUENCE</scope>
    <source>
        <strain evidence="21 23">CBS 781.70</strain>
    </source>
</reference>
<accession>A0A6G1FTJ7</accession>
<evidence type="ECO:0000256" key="16">
    <source>
        <dbReference type="ARBA" id="ARBA00024615"/>
    </source>
</evidence>
<dbReference type="InterPro" id="IPR007241">
    <property type="entry name" value="Autophagy-rel_prot_9"/>
</dbReference>
<comment type="catalytic activity">
    <reaction evidence="16">
        <text>a 1,2-diacyl-sn-glycero-3-phosphoethanolamine(in) = a 1,2-diacyl-sn-glycero-3-phosphoethanolamine(out)</text>
        <dbReference type="Rhea" id="RHEA:38895"/>
        <dbReference type="ChEBI" id="CHEBI:64612"/>
    </reaction>
</comment>
<dbReference type="GeneID" id="54422600"/>